<evidence type="ECO:0000256" key="2">
    <source>
        <dbReference type="ARBA" id="ARBA00022448"/>
    </source>
</evidence>
<feature type="transmembrane region" description="Helical" evidence="6">
    <location>
        <begin position="46"/>
        <end position="68"/>
    </location>
</feature>
<dbReference type="InterPro" id="IPR011701">
    <property type="entry name" value="MFS"/>
</dbReference>
<comment type="subcellular location">
    <subcellularLocation>
        <location evidence="1">Cell membrane</location>
        <topology evidence="1">Multi-pass membrane protein</topology>
    </subcellularLocation>
</comment>
<dbReference type="AlphaFoldDB" id="A0A3D8PYH1"/>
<feature type="domain" description="Major facilitator superfamily (MFS) profile" evidence="7">
    <location>
        <begin position="11"/>
        <end position="409"/>
    </location>
</feature>
<dbReference type="OrthoDB" id="182417at2"/>
<evidence type="ECO:0000313" key="9">
    <source>
        <dbReference type="Proteomes" id="UP000257143"/>
    </source>
</evidence>
<evidence type="ECO:0000256" key="4">
    <source>
        <dbReference type="ARBA" id="ARBA00022989"/>
    </source>
</evidence>
<evidence type="ECO:0000256" key="1">
    <source>
        <dbReference type="ARBA" id="ARBA00004651"/>
    </source>
</evidence>
<dbReference type="GO" id="GO:0005886">
    <property type="term" value="C:plasma membrane"/>
    <property type="evidence" value="ECO:0007669"/>
    <property type="project" value="UniProtKB-SubCell"/>
</dbReference>
<evidence type="ECO:0000256" key="5">
    <source>
        <dbReference type="ARBA" id="ARBA00023136"/>
    </source>
</evidence>
<keyword evidence="9" id="KW-1185">Reference proteome</keyword>
<organism evidence="8 9">
    <name type="scientific">Oceanobacillus arenosus</name>
    <dbReference type="NCBI Taxonomy" id="1229153"/>
    <lineage>
        <taxon>Bacteria</taxon>
        <taxon>Bacillati</taxon>
        <taxon>Bacillota</taxon>
        <taxon>Bacilli</taxon>
        <taxon>Bacillales</taxon>
        <taxon>Bacillaceae</taxon>
        <taxon>Oceanobacillus</taxon>
    </lineage>
</organism>
<accession>A0A3D8PYH1</accession>
<sequence>MNNKRFGLHYAWWIMIASAAIYAASVGIIVSCAGLLYNAVSLDLGIGIADISLYTTIMYLTITVALPFSSKILKKFDLRIILSVAGIMNALAFGLMGTYTSVYQFYISGFILGIGSTFLIYGTIPLIINNWFKVKMGTALGAAMAFMGVGGAIFAPITGNFIESFGWRPTYIFLGIIVAILILPFTIFVIREKPKDLNMQPYDSDTASNKPATVEVIGVKKKDAQKSFPFYLIIIFTGLLGLVSTVSFHVPNFVQSIGFTPTLAATVVTCVMIGQTAGKFILGWVNDKLGARWAVTSGIGGGVAGILFLLFSDNLGVFALYAGGLLFGIGFSASTILPPTVITAVFGNRDYGPIYTSIMSASTLGVALGTTLFGFIFDTTGSYYAVFIIVIIMFAVSILTSFISIDWKRKFIRAGLFK</sequence>
<evidence type="ECO:0000259" key="7">
    <source>
        <dbReference type="PROSITE" id="PS50850"/>
    </source>
</evidence>
<protein>
    <submittedName>
        <fullName evidence="8">MFS transporter</fullName>
    </submittedName>
</protein>
<reference evidence="9" key="1">
    <citation type="submission" date="2017-11" db="EMBL/GenBank/DDBJ databases">
        <authorList>
            <person name="Zhu W."/>
        </authorList>
    </citation>
    <scope>NUCLEOTIDE SEQUENCE [LARGE SCALE GENOMIC DNA]</scope>
    <source>
        <strain evidence="9">CAU 1183</strain>
    </source>
</reference>
<evidence type="ECO:0000256" key="6">
    <source>
        <dbReference type="SAM" id="Phobius"/>
    </source>
</evidence>
<feature type="transmembrane region" description="Helical" evidence="6">
    <location>
        <begin position="140"/>
        <end position="159"/>
    </location>
</feature>
<feature type="transmembrane region" description="Helical" evidence="6">
    <location>
        <begin position="80"/>
        <end position="99"/>
    </location>
</feature>
<evidence type="ECO:0000313" key="8">
    <source>
        <dbReference type="EMBL" id="RDW20328.1"/>
    </source>
</evidence>
<feature type="transmembrane region" description="Helical" evidence="6">
    <location>
        <begin position="105"/>
        <end position="128"/>
    </location>
</feature>
<feature type="transmembrane region" description="Helical" evidence="6">
    <location>
        <begin position="12"/>
        <end position="40"/>
    </location>
</feature>
<dbReference type="PANTHER" id="PTHR11360">
    <property type="entry name" value="MONOCARBOXYLATE TRANSPORTER"/>
    <property type="match status" value="1"/>
</dbReference>
<feature type="transmembrane region" description="Helical" evidence="6">
    <location>
        <begin position="383"/>
        <end position="403"/>
    </location>
</feature>
<dbReference type="InterPro" id="IPR036259">
    <property type="entry name" value="MFS_trans_sf"/>
</dbReference>
<dbReference type="Gene3D" id="1.20.1250.20">
    <property type="entry name" value="MFS general substrate transporter like domains"/>
    <property type="match status" value="2"/>
</dbReference>
<proteinExistence type="predicted"/>
<feature type="transmembrane region" description="Helical" evidence="6">
    <location>
        <begin position="262"/>
        <end position="282"/>
    </location>
</feature>
<gene>
    <name evidence="8" type="ORF">CWR48_06480</name>
</gene>
<feature type="transmembrane region" description="Helical" evidence="6">
    <location>
        <begin position="294"/>
        <end position="312"/>
    </location>
</feature>
<keyword evidence="3 6" id="KW-0812">Transmembrane</keyword>
<keyword evidence="2" id="KW-0813">Transport</keyword>
<feature type="transmembrane region" description="Helical" evidence="6">
    <location>
        <begin position="171"/>
        <end position="190"/>
    </location>
</feature>
<feature type="transmembrane region" description="Helical" evidence="6">
    <location>
        <begin position="230"/>
        <end position="250"/>
    </location>
</feature>
<dbReference type="GO" id="GO:0022857">
    <property type="term" value="F:transmembrane transporter activity"/>
    <property type="evidence" value="ECO:0007669"/>
    <property type="project" value="InterPro"/>
</dbReference>
<dbReference type="Pfam" id="PF07690">
    <property type="entry name" value="MFS_1"/>
    <property type="match status" value="1"/>
</dbReference>
<dbReference type="PANTHER" id="PTHR11360:SF290">
    <property type="entry name" value="MONOCARBOXYLATE MFS PERMEASE"/>
    <property type="match status" value="1"/>
</dbReference>
<dbReference type="Proteomes" id="UP000257143">
    <property type="component" value="Unassembled WGS sequence"/>
</dbReference>
<dbReference type="InterPro" id="IPR020846">
    <property type="entry name" value="MFS_dom"/>
</dbReference>
<comment type="caution">
    <text evidence="8">The sequence shown here is derived from an EMBL/GenBank/DDBJ whole genome shotgun (WGS) entry which is preliminary data.</text>
</comment>
<dbReference type="PROSITE" id="PS50850">
    <property type="entry name" value="MFS"/>
    <property type="match status" value="1"/>
</dbReference>
<keyword evidence="4 6" id="KW-1133">Transmembrane helix</keyword>
<dbReference type="SUPFAM" id="SSF103473">
    <property type="entry name" value="MFS general substrate transporter"/>
    <property type="match status" value="1"/>
</dbReference>
<name>A0A3D8PYH1_9BACI</name>
<dbReference type="PROSITE" id="PS51257">
    <property type="entry name" value="PROKAR_LIPOPROTEIN"/>
    <property type="match status" value="1"/>
</dbReference>
<dbReference type="EMBL" id="PIOC01000010">
    <property type="protein sequence ID" value="RDW20328.1"/>
    <property type="molecule type" value="Genomic_DNA"/>
</dbReference>
<evidence type="ECO:0000256" key="3">
    <source>
        <dbReference type="ARBA" id="ARBA00022692"/>
    </source>
</evidence>
<dbReference type="InterPro" id="IPR050327">
    <property type="entry name" value="Proton-linked_MCT"/>
</dbReference>
<feature type="transmembrane region" description="Helical" evidence="6">
    <location>
        <begin position="358"/>
        <end position="377"/>
    </location>
</feature>
<dbReference type="RefSeq" id="WP_115772411.1">
    <property type="nucleotide sequence ID" value="NZ_PIOC01000010.1"/>
</dbReference>
<keyword evidence="5 6" id="KW-0472">Membrane</keyword>
<feature type="transmembrane region" description="Helical" evidence="6">
    <location>
        <begin position="318"/>
        <end position="346"/>
    </location>
</feature>